<organism evidence="3">
    <name type="scientific">Sesamum calycinum</name>
    <dbReference type="NCBI Taxonomy" id="2727403"/>
    <lineage>
        <taxon>Eukaryota</taxon>
        <taxon>Viridiplantae</taxon>
        <taxon>Streptophyta</taxon>
        <taxon>Embryophyta</taxon>
        <taxon>Tracheophyta</taxon>
        <taxon>Spermatophyta</taxon>
        <taxon>Magnoliopsida</taxon>
        <taxon>eudicotyledons</taxon>
        <taxon>Gunneridae</taxon>
        <taxon>Pentapetalae</taxon>
        <taxon>asterids</taxon>
        <taxon>lamiids</taxon>
        <taxon>Lamiales</taxon>
        <taxon>Pedaliaceae</taxon>
        <taxon>Sesamum</taxon>
    </lineage>
</organism>
<dbReference type="CDD" id="cd01647">
    <property type="entry name" value="RT_LTR"/>
    <property type="match status" value="1"/>
</dbReference>
<dbReference type="SUPFAM" id="SSF56672">
    <property type="entry name" value="DNA/RNA polymerases"/>
    <property type="match status" value="1"/>
</dbReference>
<evidence type="ECO:0000259" key="2">
    <source>
        <dbReference type="Pfam" id="PF00078"/>
    </source>
</evidence>
<protein>
    <recommendedName>
        <fullName evidence="2">Reverse transcriptase domain-containing protein</fullName>
    </recommendedName>
</protein>
<name>A0AAW2LIC7_9LAMI</name>
<feature type="domain" description="Reverse transcriptase" evidence="2">
    <location>
        <begin position="136"/>
        <end position="222"/>
    </location>
</feature>
<dbReference type="Gene3D" id="3.30.70.270">
    <property type="match status" value="1"/>
</dbReference>
<dbReference type="EMBL" id="JACGWM010000031">
    <property type="protein sequence ID" value="KAL0318205.1"/>
    <property type="molecule type" value="Genomic_DNA"/>
</dbReference>
<dbReference type="PANTHER" id="PTHR24559">
    <property type="entry name" value="TRANSPOSON TY3-I GAG-POL POLYPROTEIN"/>
    <property type="match status" value="1"/>
</dbReference>
<dbReference type="InterPro" id="IPR000477">
    <property type="entry name" value="RT_dom"/>
</dbReference>
<evidence type="ECO:0000256" key="1">
    <source>
        <dbReference type="SAM" id="MobiDB-lite"/>
    </source>
</evidence>
<dbReference type="Pfam" id="PF00078">
    <property type="entry name" value="RVT_1"/>
    <property type="match status" value="1"/>
</dbReference>
<proteinExistence type="predicted"/>
<dbReference type="InterPro" id="IPR043502">
    <property type="entry name" value="DNA/RNA_pol_sf"/>
</dbReference>
<feature type="region of interest" description="Disordered" evidence="1">
    <location>
        <begin position="48"/>
        <end position="70"/>
    </location>
</feature>
<dbReference type="AlphaFoldDB" id="A0AAW2LIC7"/>
<dbReference type="InterPro" id="IPR043128">
    <property type="entry name" value="Rev_trsase/Diguanyl_cyclase"/>
</dbReference>
<dbReference type="Gene3D" id="3.10.10.10">
    <property type="entry name" value="HIV Type 1 Reverse Transcriptase, subunit A, domain 1"/>
    <property type="match status" value="1"/>
</dbReference>
<feature type="compositionally biased region" description="Basic and acidic residues" evidence="1">
    <location>
        <begin position="48"/>
        <end position="57"/>
    </location>
</feature>
<reference evidence="3" key="1">
    <citation type="submission" date="2020-06" db="EMBL/GenBank/DDBJ databases">
        <authorList>
            <person name="Li T."/>
            <person name="Hu X."/>
            <person name="Zhang T."/>
            <person name="Song X."/>
            <person name="Zhang H."/>
            <person name="Dai N."/>
            <person name="Sheng W."/>
            <person name="Hou X."/>
            <person name="Wei L."/>
        </authorList>
    </citation>
    <scope>NUCLEOTIDE SEQUENCE</scope>
    <source>
        <strain evidence="3">KEN8</strain>
        <tissue evidence="3">Leaf</tissue>
    </source>
</reference>
<dbReference type="InterPro" id="IPR053134">
    <property type="entry name" value="RNA-dir_DNA_polymerase"/>
</dbReference>
<gene>
    <name evidence="3" type="ORF">Scaly_2854300</name>
</gene>
<dbReference type="PANTHER" id="PTHR24559:SF430">
    <property type="entry name" value="RNA-DIRECTED DNA POLYMERASE"/>
    <property type="match status" value="1"/>
</dbReference>
<sequence length="258" mass="30109">MKVKTPTKKPWTDSQGQKTPLPKGERHVHPTDLPITQALMAVEGKDLLTHPKSRKDGTPMTQKWQEHSRNMPPRLKNDYYTWMDLHNSRQWCKHSHHFALWKRFRIVVVKFRFKASKDEAEHEAFVIDMRMAHDLGYHQIMPAPEDRKKVSFITTTSTFSYVAISFGLKNVGATYQRLVDKIFHPQIRRNVEVCADDMLVKSKEAKDHITDLEETFSILRNYLTRRPFAIKDAILKVLGRMELTSLLGRTNTQSQQAK</sequence>
<reference evidence="3" key="2">
    <citation type="journal article" date="2024" name="Plant">
        <title>Genomic evolution and insights into agronomic trait innovations of Sesamum species.</title>
        <authorList>
            <person name="Miao H."/>
            <person name="Wang L."/>
            <person name="Qu L."/>
            <person name="Liu H."/>
            <person name="Sun Y."/>
            <person name="Le M."/>
            <person name="Wang Q."/>
            <person name="Wei S."/>
            <person name="Zheng Y."/>
            <person name="Lin W."/>
            <person name="Duan Y."/>
            <person name="Cao H."/>
            <person name="Xiong S."/>
            <person name="Wang X."/>
            <person name="Wei L."/>
            <person name="Li C."/>
            <person name="Ma Q."/>
            <person name="Ju M."/>
            <person name="Zhao R."/>
            <person name="Li G."/>
            <person name="Mu C."/>
            <person name="Tian Q."/>
            <person name="Mei H."/>
            <person name="Zhang T."/>
            <person name="Gao T."/>
            <person name="Zhang H."/>
        </authorList>
    </citation>
    <scope>NUCLEOTIDE SEQUENCE</scope>
    <source>
        <strain evidence="3">KEN8</strain>
    </source>
</reference>
<feature type="region of interest" description="Disordered" evidence="1">
    <location>
        <begin position="1"/>
        <end position="29"/>
    </location>
</feature>
<accession>A0AAW2LIC7</accession>
<evidence type="ECO:0000313" key="3">
    <source>
        <dbReference type="EMBL" id="KAL0318205.1"/>
    </source>
</evidence>
<comment type="caution">
    <text evidence="3">The sequence shown here is derived from an EMBL/GenBank/DDBJ whole genome shotgun (WGS) entry which is preliminary data.</text>
</comment>